<dbReference type="EMBL" id="HACM01002261">
    <property type="protein sequence ID" value="CRZ02703.1"/>
    <property type="molecule type" value="Transcribed_RNA"/>
</dbReference>
<evidence type="ECO:0000256" key="4">
    <source>
        <dbReference type="ARBA" id="ARBA00022694"/>
    </source>
</evidence>
<comment type="similarity">
    <text evidence="2">Belongs to the TRM6/GCD10 family.</text>
</comment>
<dbReference type="PANTHER" id="PTHR12945">
    <property type="entry name" value="TRANSLATION INITIATION FACTOR EIF3-RELATED"/>
    <property type="match status" value="1"/>
</dbReference>
<evidence type="ECO:0000256" key="3">
    <source>
        <dbReference type="ARBA" id="ARBA00021704"/>
    </source>
</evidence>
<proteinExistence type="inferred from homology"/>
<evidence type="ECO:0000256" key="6">
    <source>
        <dbReference type="ARBA" id="ARBA00032319"/>
    </source>
</evidence>
<dbReference type="Pfam" id="PF04189">
    <property type="entry name" value="Gcd10p"/>
    <property type="match status" value="1"/>
</dbReference>
<evidence type="ECO:0000256" key="5">
    <source>
        <dbReference type="ARBA" id="ARBA00023242"/>
    </source>
</evidence>
<comment type="subcellular location">
    <subcellularLocation>
        <location evidence="1">Nucleus</location>
    </subcellularLocation>
</comment>
<organism evidence="7">
    <name type="scientific">Spongospora subterranea</name>
    <dbReference type="NCBI Taxonomy" id="70186"/>
    <lineage>
        <taxon>Eukaryota</taxon>
        <taxon>Sar</taxon>
        <taxon>Rhizaria</taxon>
        <taxon>Endomyxa</taxon>
        <taxon>Phytomyxea</taxon>
        <taxon>Plasmodiophorida</taxon>
        <taxon>Plasmodiophoridae</taxon>
        <taxon>Spongospora</taxon>
    </lineage>
</organism>
<keyword evidence="5" id="KW-0539">Nucleus</keyword>
<accession>A0A0H5QL10</accession>
<dbReference type="InterPro" id="IPR017423">
    <property type="entry name" value="TRM6"/>
</dbReference>
<keyword evidence="4" id="KW-0819">tRNA processing</keyword>
<dbReference type="GO" id="GO:0031515">
    <property type="term" value="C:tRNA (m1A) methyltransferase complex"/>
    <property type="evidence" value="ECO:0007669"/>
    <property type="project" value="InterPro"/>
</dbReference>
<protein>
    <recommendedName>
        <fullName evidence="3">tRNA (adenine(58)-N(1))-methyltransferase non-catalytic subunit TRM6</fullName>
    </recommendedName>
    <alternativeName>
        <fullName evidence="6">tRNA(m1A58)-methyltransferase subunit TRM6</fullName>
    </alternativeName>
</protein>
<evidence type="ECO:0000256" key="1">
    <source>
        <dbReference type="ARBA" id="ARBA00004123"/>
    </source>
</evidence>
<evidence type="ECO:0000256" key="2">
    <source>
        <dbReference type="ARBA" id="ARBA00008320"/>
    </source>
</evidence>
<evidence type="ECO:0000313" key="7">
    <source>
        <dbReference type="EMBL" id="CRZ02703.1"/>
    </source>
</evidence>
<dbReference type="GO" id="GO:0030488">
    <property type="term" value="P:tRNA methylation"/>
    <property type="evidence" value="ECO:0007669"/>
    <property type="project" value="InterPro"/>
</dbReference>
<dbReference type="GO" id="GO:0005634">
    <property type="term" value="C:nucleus"/>
    <property type="evidence" value="ECO:0007669"/>
    <property type="project" value="UniProtKB-SubCell"/>
</dbReference>
<sequence length="356" mass="39446">METSLVRPDDRILILNQDDSFSMIVAKSDSTFRLNRQQVSVDPIIGRPYGSVFRLQGTTLVPVDTSITEQHSTLNQDFLPSVDNSCLLANNNAQKLTQDEIAELKKNLTGEQLIAVLASNSATFDSKTEFSQEKWLKKKRKQHLVEIRVVRPSALTISKMYTGKKSEKVMGIRQDTLAMILYKASLRPMSQVLVLDDCLGLVTASIAERLGGYGRVFAPFFTSSGQTADCVTSFAMSTLVAKSVIAFPLTIIGSVADALSNEQPDTHPSGVSISEYSAEESDDKSGRRIRYSSDQIQSWLKLGVNSLVVCVRFDIESTVSVHWDTSPIVSVNVSWLFTFRFDAVIDAYRYYVAAGR</sequence>
<dbReference type="PANTHER" id="PTHR12945:SF0">
    <property type="entry name" value="TRNA (ADENINE(58)-N(1))-METHYLTRANSFERASE NON-CATALYTIC SUBUNIT TRM6"/>
    <property type="match status" value="1"/>
</dbReference>
<reference evidence="7" key="1">
    <citation type="submission" date="2015-04" db="EMBL/GenBank/DDBJ databases">
        <title>The genome sequence of the plant pathogenic Rhizarian Plasmodiophora brassicae reveals insights in its biotrophic life cycle and the origin of chitin synthesis.</title>
        <authorList>
            <person name="Schwelm A."/>
            <person name="Fogelqvist J."/>
            <person name="Knaust A."/>
            <person name="Julke S."/>
            <person name="Lilja T."/>
            <person name="Dhandapani V."/>
            <person name="Bonilla-Rosso G."/>
            <person name="Karlsson M."/>
            <person name="Shevchenko A."/>
            <person name="Choi S.R."/>
            <person name="Kim H.G."/>
            <person name="Park J.Y."/>
            <person name="Lim Y.P."/>
            <person name="Ludwig-Muller J."/>
            <person name="Dixelius C."/>
        </authorList>
    </citation>
    <scope>NUCLEOTIDE SEQUENCE</scope>
    <source>
        <tissue evidence="7">Potato root galls</tissue>
    </source>
</reference>
<name>A0A0H5QL10_9EUKA</name>
<dbReference type="AlphaFoldDB" id="A0A0H5QL10"/>